<gene>
    <name evidence="8" type="ORF">AY602_01655</name>
</gene>
<evidence type="ECO:0000256" key="7">
    <source>
        <dbReference type="SAM" id="SignalP"/>
    </source>
</evidence>
<dbReference type="InterPro" id="IPR050492">
    <property type="entry name" value="Bact_metal-bind_prot9"/>
</dbReference>
<organism evidence="8 9">
    <name type="scientific">Corynebacterium diphtheriae bv. mitis</name>
    <dbReference type="NCBI Taxonomy" id="1806053"/>
    <lineage>
        <taxon>Bacteria</taxon>
        <taxon>Bacillati</taxon>
        <taxon>Actinomycetota</taxon>
        <taxon>Actinomycetes</taxon>
        <taxon>Mycobacteriales</taxon>
        <taxon>Corynebacteriaceae</taxon>
        <taxon>Corynebacterium</taxon>
    </lineage>
</organism>
<sequence length="345" mass="37064">MAHRLIRTAIAAVAATGLVAAAGCSTTDSGTSASGTSSAAKSDTLKIFATTSYIGDAVKNIAPDADLTVMVGPGGDPHTYQPSTADLEAMQNADAVIWSGLGMEANMIDQLRGLGDKQIAVAEQLPESQLLPWVEEDEHDHDHGDAHEHGHEGEDAHGHHHESQWDPHVWNSTDNWKLVVDQIVKKLSAADSANADTYKANGEKYNKQIDEAKAYVQAKIDTIPQDQRTLVSGHDAFRYFGKQFGLEVKATDFVTSDAERSANELEDLATFIVEHHVPVIFQDASANPQAVKSLEENVAKKGGKVKVVDKELYSDSLGADAPADTYIGALKYNADTIAEAFSSTR</sequence>
<comment type="subcellular location">
    <subcellularLocation>
        <location evidence="1">Cell envelope</location>
    </subcellularLocation>
</comment>
<accession>A0A854NIQ7</accession>
<dbReference type="Gene3D" id="3.40.50.1980">
    <property type="entry name" value="Nitrogenase molybdenum iron protein domain"/>
    <property type="match status" value="2"/>
</dbReference>
<evidence type="ECO:0000313" key="8">
    <source>
        <dbReference type="EMBL" id="OWM35506.1"/>
    </source>
</evidence>
<keyword evidence="4 7" id="KW-0732">Signal</keyword>
<dbReference type="PRINTS" id="PR00691">
    <property type="entry name" value="ADHESINB"/>
</dbReference>
<dbReference type="InterPro" id="IPR006129">
    <property type="entry name" value="AdhesinB"/>
</dbReference>
<reference evidence="9" key="1">
    <citation type="submission" date="2016-02" db="EMBL/GenBank/DDBJ databases">
        <title>Genomic analyses of a collection of pathogenic Corynebacterium diphtheriae.</title>
        <authorList>
            <person name="Sangal V."/>
            <person name="Titov L."/>
        </authorList>
    </citation>
    <scope>NUCLEOTIDE SEQUENCE [LARGE SCALE GENOMIC DNA]</scope>
    <source>
        <strain evidence="9">1438</strain>
    </source>
</reference>
<dbReference type="SUPFAM" id="SSF53807">
    <property type="entry name" value="Helical backbone' metal receptor"/>
    <property type="match status" value="1"/>
</dbReference>
<evidence type="ECO:0000313" key="9">
    <source>
        <dbReference type="Proteomes" id="UP000197692"/>
    </source>
</evidence>
<comment type="caution">
    <text evidence="8">The sequence shown here is derived from an EMBL/GenBank/DDBJ whole genome shotgun (WGS) entry which is preliminary data.</text>
</comment>
<dbReference type="Pfam" id="PF01297">
    <property type="entry name" value="ZnuA"/>
    <property type="match status" value="1"/>
</dbReference>
<dbReference type="Proteomes" id="UP000197692">
    <property type="component" value="Unassembled WGS sequence"/>
</dbReference>
<dbReference type="GO" id="GO:0030001">
    <property type="term" value="P:metal ion transport"/>
    <property type="evidence" value="ECO:0007669"/>
    <property type="project" value="InterPro"/>
</dbReference>
<dbReference type="GO" id="GO:0046872">
    <property type="term" value="F:metal ion binding"/>
    <property type="evidence" value="ECO:0007669"/>
    <property type="project" value="UniProtKB-KW"/>
</dbReference>
<feature type="chain" id="PRO_5039455851" evidence="7">
    <location>
        <begin position="23"/>
        <end position="345"/>
    </location>
</feature>
<evidence type="ECO:0000256" key="3">
    <source>
        <dbReference type="ARBA" id="ARBA00022723"/>
    </source>
</evidence>
<dbReference type="PANTHER" id="PTHR42953:SF1">
    <property type="entry name" value="METAL-BINDING PROTEIN HI_0362-RELATED"/>
    <property type="match status" value="1"/>
</dbReference>
<dbReference type="GO" id="GO:0007155">
    <property type="term" value="P:cell adhesion"/>
    <property type="evidence" value="ECO:0007669"/>
    <property type="project" value="InterPro"/>
</dbReference>
<dbReference type="PRINTS" id="PR00690">
    <property type="entry name" value="ADHESNFAMILY"/>
</dbReference>
<dbReference type="InterPro" id="IPR006128">
    <property type="entry name" value="Lipoprotein_PsaA-like"/>
</dbReference>
<keyword evidence="3" id="KW-0479">Metal-binding</keyword>
<dbReference type="PANTHER" id="PTHR42953">
    <property type="entry name" value="HIGH-AFFINITY ZINC UPTAKE SYSTEM PROTEIN ZNUA-RELATED"/>
    <property type="match status" value="1"/>
</dbReference>
<dbReference type="RefSeq" id="WP_041627743.1">
    <property type="nucleotide sequence ID" value="NZ_LSZF01000018.1"/>
</dbReference>
<protein>
    <submittedName>
        <fullName evidence="8">Iron ABC transporter substrate-binding protein</fullName>
    </submittedName>
</protein>
<evidence type="ECO:0000256" key="5">
    <source>
        <dbReference type="RuleBase" id="RU003512"/>
    </source>
</evidence>
<feature type="signal peptide" evidence="7">
    <location>
        <begin position="1"/>
        <end position="22"/>
    </location>
</feature>
<feature type="region of interest" description="Disordered" evidence="6">
    <location>
        <begin position="137"/>
        <end position="168"/>
    </location>
</feature>
<dbReference type="InterPro" id="IPR006127">
    <property type="entry name" value="ZnuA-like"/>
</dbReference>
<evidence type="ECO:0000256" key="1">
    <source>
        <dbReference type="ARBA" id="ARBA00004196"/>
    </source>
</evidence>
<dbReference type="GO" id="GO:0030313">
    <property type="term" value="C:cell envelope"/>
    <property type="evidence" value="ECO:0007669"/>
    <property type="project" value="UniProtKB-SubCell"/>
</dbReference>
<feature type="compositionally biased region" description="Basic and acidic residues" evidence="6">
    <location>
        <begin position="140"/>
        <end position="165"/>
    </location>
</feature>
<proteinExistence type="inferred from homology"/>
<evidence type="ECO:0000256" key="4">
    <source>
        <dbReference type="ARBA" id="ARBA00022729"/>
    </source>
</evidence>
<evidence type="ECO:0000256" key="6">
    <source>
        <dbReference type="SAM" id="MobiDB-lite"/>
    </source>
</evidence>
<keyword evidence="2 5" id="KW-0813">Transport</keyword>
<evidence type="ECO:0000256" key="2">
    <source>
        <dbReference type="ARBA" id="ARBA00022448"/>
    </source>
</evidence>
<name>A0A854NIQ7_CORDP</name>
<dbReference type="PROSITE" id="PS51257">
    <property type="entry name" value="PROKAR_LIPOPROTEIN"/>
    <property type="match status" value="1"/>
</dbReference>
<dbReference type="AlphaFoldDB" id="A0A854NIQ7"/>
<comment type="similarity">
    <text evidence="5">Belongs to the bacterial solute-binding protein 9 family.</text>
</comment>
<dbReference type="EMBL" id="LSZF01000018">
    <property type="protein sequence ID" value="OWM35506.1"/>
    <property type="molecule type" value="Genomic_DNA"/>
</dbReference>